<sequence length="245" mass="28916">MFPITNSNDINKSVKNKSNYINNTKFCKGKYMQISTDEKECCKGLNDFYFLSTTAFDHIFIFIAYYTINCSINDCTQQTDITYSKHCYQWQPFIKYFQCCIEFVAPTTTASMAQCDRSQMSVHLKSLYIFPRIGPRIHEIRLSPHRTRSVVRETPQMTIDSNNSKRYRMDLHCTPVANSQTRVPYRTYSDDRCARVFRDSAWKCMGRRQCAEASNHYHRALLVSIKRRSRAPVYPLRRIQCEDEY</sequence>
<accession>A0A6G0TQH9</accession>
<evidence type="ECO:0000313" key="2">
    <source>
        <dbReference type="Proteomes" id="UP000475862"/>
    </source>
</evidence>
<reference evidence="1 2" key="1">
    <citation type="submission" date="2019-08" db="EMBL/GenBank/DDBJ databases">
        <title>The genome of the soybean aphid Biotype 1, its phylome, world population structure and adaptation to the North American continent.</title>
        <authorList>
            <person name="Giordano R."/>
            <person name="Donthu R.K."/>
            <person name="Hernandez A.G."/>
            <person name="Wright C.L."/>
            <person name="Zimin A.V."/>
        </authorList>
    </citation>
    <scope>NUCLEOTIDE SEQUENCE [LARGE SCALE GENOMIC DNA]</scope>
    <source>
        <tissue evidence="1">Whole aphids</tissue>
    </source>
</reference>
<organism evidence="1 2">
    <name type="scientific">Aphis glycines</name>
    <name type="common">Soybean aphid</name>
    <dbReference type="NCBI Taxonomy" id="307491"/>
    <lineage>
        <taxon>Eukaryota</taxon>
        <taxon>Metazoa</taxon>
        <taxon>Ecdysozoa</taxon>
        <taxon>Arthropoda</taxon>
        <taxon>Hexapoda</taxon>
        <taxon>Insecta</taxon>
        <taxon>Pterygota</taxon>
        <taxon>Neoptera</taxon>
        <taxon>Paraneoptera</taxon>
        <taxon>Hemiptera</taxon>
        <taxon>Sternorrhyncha</taxon>
        <taxon>Aphidomorpha</taxon>
        <taxon>Aphidoidea</taxon>
        <taxon>Aphididae</taxon>
        <taxon>Aphidini</taxon>
        <taxon>Aphis</taxon>
        <taxon>Aphis</taxon>
    </lineage>
</organism>
<dbReference type="AlphaFoldDB" id="A0A6G0TQH9"/>
<name>A0A6G0TQH9_APHGL</name>
<gene>
    <name evidence="1" type="ORF">AGLY_006240</name>
</gene>
<dbReference type="EMBL" id="VYZN01000018">
    <property type="protein sequence ID" value="KAE9537217.1"/>
    <property type="molecule type" value="Genomic_DNA"/>
</dbReference>
<protein>
    <submittedName>
        <fullName evidence="1">Uncharacterized protein</fullName>
    </submittedName>
</protein>
<proteinExistence type="predicted"/>
<keyword evidence="2" id="KW-1185">Reference proteome</keyword>
<comment type="caution">
    <text evidence="1">The sequence shown here is derived from an EMBL/GenBank/DDBJ whole genome shotgun (WGS) entry which is preliminary data.</text>
</comment>
<evidence type="ECO:0000313" key="1">
    <source>
        <dbReference type="EMBL" id="KAE9537217.1"/>
    </source>
</evidence>
<dbReference type="Proteomes" id="UP000475862">
    <property type="component" value="Unassembled WGS sequence"/>
</dbReference>